<dbReference type="SUPFAM" id="SSF54593">
    <property type="entry name" value="Glyoxalase/Bleomycin resistance protein/Dihydroxybiphenyl dioxygenase"/>
    <property type="match status" value="1"/>
</dbReference>
<evidence type="ECO:0000256" key="1">
    <source>
        <dbReference type="SAM" id="MobiDB-lite"/>
    </source>
</evidence>
<gene>
    <name evidence="3" type="ORF">ThesuDRAFT_02111</name>
</gene>
<keyword evidence="4" id="KW-1185">Reference proteome</keyword>
<dbReference type="PANTHER" id="PTHR36110">
    <property type="entry name" value="RING-CLEAVING DIOXYGENASE MHQE-RELATED"/>
    <property type="match status" value="1"/>
</dbReference>
<dbReference type="RefSeq" id="WP_006904393.1">
    <property type="nucleotide sequence ID" value="NZ_JH976535.1"/>
</dbReference>
<dbReference type="HOGENOM" id="CLU_035976_1_0_9"/>
<evidence type="ECO:0000313" key="4">
    <source>
        <dbReference type="Proteomes" id="UP000005710"/>
    </source>
</evidence>
<dbReference type="InterPro" id="IPR029068">
    <property type="entry name" value="Glyas_Bleomycin-R_OHBP_Dase"/>
</dbReference>
<dbReference type="Pfam" id="PF00903">
    <property type="entry name" value="Glyoxalase"/>
    <property type="match status" value="2"/>
</dbReference>
<organism evidence="3 4">
    <name type="scientific">Thermaerobacter subterraneus DSM 13965</name>
    <dbReference type="NCBI Taxonomy" id="867903"/>
    <lineage>
        <taxon>Bacteria</taxon>
        <taxon>Bacillati</taxon>
        <taxon>Bacillota</taxon>
        <taxon>Clostridia</taxon>
        <taxon>Eubacteriales</taxon>
        <taxon>Clostridiales Family XVII. Incertae Sedis</taxon>
        <taxon>Thermaerobacter</taxon>
    </lineage>
</organism>
<name>K6PZY4_9FIRM</name>
<dbReference type="InterPro" id="IPR002925">
    <property type="entry name" value="Dienelactn_hydro"/>
</dbReference>
<dbReference type="eggNOG" id="COG0400">
    <property type="taxonomic scope" value="Bacteria"/>
</dbReference>
<dbReference type="GO" id="GO:0016787">
    <property type="term" value="F:hydrolase activity"/>
    <property type="evidence" value="ECO:0007669"/>
    <property type="project" value="InterPro"/>
</dbReference>
<reference evidence="3" key="1">
    <citation type="submission" date="2010-10" db="EMBL/GenBank/DDBJ databases">
        <authorList>
            <consortium name="US DOE Joint Genome Institute (JGI-PGF)"/>
            <person name="Lucas S."/>
            <person name="Copeland A."/>
            <person name="Lapidus A."/>
            <person name="Bruce D."/>
            <person name="Goodwin L."/>
            <person name="Pitluck S."/>
            <person name="Kyrpides N."/>
            <person name="Mavromatis K."/>
            <person name="Detter J.C."/>
            <person name="Han C."/>
            <person name="Land M."/>
            <person name="Hauser L."/>
            <person name="Markowitz V."/>
            <person name="Cheng J.-F."/>
            <person name="Hugenholtz P."/>
            <person name="Woyke T."/>
            <person name="Wu D."/>
            <person name="Pukall R."/>
            <person name="Wahrenburg C."/>
            <person name="Brambilla E."/>
            <person name="Klenk H.-P."/>
            <person name="Eisen J.A."/>
        </authorList>
    </citation>
    <scope>NUCLEOTIDE SEQUENCE [LARGE SCALE GENOMIC DNA]</scope>
    <source>
        <strain evidence="3">DSM 13965</strain>
    </source>
</reference>
<dbReference type="Gene3D" id="3.10.180.10">
    <property type="entry name" value="2,3-Dihydroxybiphenyl 1,2-Dioxygenase, domain 1"/>
    <property type="match status" value="3"/>
</dbReference>
<sequence>MARDATVPGQERAAQVEGIHHVTMIAGDPQANADFYGGVLGMRLVKRTVNFDDPGTYHFYFGDETGRPGTLLTFFPVPGAGRGRHGAGQATLVYLSVPEGTLDYWQGRLEGFGVACHRRPGPLGRQALFFQDPDGLPLALVEEPGPGGPGWPGGPVPATAAIGAVAGVRLTVRDIEPTARILRELGYRPAGGRSGREQPGSQGTDGAPAPPAPQEPGPASPPQLWVAGPGGTGRWLELAGDARAPRGTLGAGTVHHVAFRTPTDRTQAAWQQHLARLGLHVTPVQDRQYFRSIYFREPGGVLFEIATDPPGFLIDEDRDALGTGLRLPPWYEPARAALEQALPPLHHPSGFGELGFIHRFARGTDDPDRAPVLLLLHGTGGDEHDLLPLGAHLWPGAALLSPRGQVLEDGMPRFFRRLAPGVLDAADLRRRAGDMARFVTAAARRYGFDPGRVVAVGYSNGANLAAALLLRHPRLLAGAVLFRPMAVPVEAPEAGALAGRPVLVAAGRQDPVVPPEQSLQLVRTLEAAGAAVTLHRAGTGHQLERAELDAAARWLAVEARWPWHGSGEGPAATE</sequence>
<feature type="domain" description="VOC" evidence="2">
    <location>
        <begin position="18"/>
        <end position="143"/>
    </location>
</feature>
<feature type="domain" description="VOC" evidence="2">
    <location>
        <begin position="164"/>
        <end position="308"/>
    </location>
</feature>
<dbReference type="PROSITE" id="PS51819">
    <property type="entry name" value="VOC"/>
    <property type="match status" value="2"/>
</dbReference>
<dbReference type="Proteomes" id="UP000005710">
    <property type="component" value="Unassembled WGS sequence"/>
</dbReference>
<dbReference type="AlphaFoldDB" id="K6PZY4"/>
<dbReference type="Pfam" id="PF01738">
    <property type="entry name" value="DLH"/>
    <property type="match status" value="1"/>
</dbReference>
<evidence type="ECO:0000259" key="2">
    <source>
        <dbReference type="PROSITE" id="PS51819"/>
    </source>
</evidence>
<dbReference type="InterPro" id="IPR052537">
    <property type="entry name" value="Extradiol_RC_dioxygenase"/>
</dbReference>
<dbReference type="Gene3D" id="3.40.50.1820">
    <property type="entry name" value="alpha/beta hydrolase"/>
    <property type="match status" value="1"/>
</dbReference>
<dbReference type="InterPro" id="IPR037523">
    <property type="entry name" value="VOC_core"/>
</dbReference>
<comment type="caution">
    <text evidence="3">The sequence shown here is derived from an EMBL/GenBank/DDBJ whole genome shotgun (WGS) entry which is preliminary data.</text>
</comment>
<protein>
    <submittedName>
        <fullName evidence="3">Esterase</fullName>
    </submittedName>
</protein>
<evidence type="ECO:0000313" key="3">
    <source>
        <dbReference type="EMBL" id="EKP94378.1"/>
    </source>
</evidence>
<dbReference type="SUPFAM" id="SSF53474">
    <property type="entry name" value="alpha/beta-Hydrolases"/>
    <property type="match status" value="1"/>
</dbReference>
<feature type="region of interest" description="Disordered" evidence="1">
    <location>
        <begin position="184"/>
        <end position="232"/>
    </location>
</feature>
<dbReference type="eggNOG" id="COG0346">
    <property type="taxonomic scope" value="Bacteria"/>
</dbReference>
<proteinExistence type="predicted"/>
<accession>K6PZY4</accession>
<dbReference type="PANTHER" id="PTHR36110:SF4">
    <property type="entry name" value="RING-CLEAVING DIOXYGENASE MHQA-RELATED"/>
    <property type="match status" value="1"/>
</dbReference>
<dbReference type="EMBL" id="AENY02000003">
    <property type="protein sequence ID" value="EKP94378.1"/>
    <property type="molecule type" value="Genomic_DNA"/>
</dbReference>
<dbReference type="InterPro" id="IPR029058">
    <property type="entry name" value="AB_hydrolase_fold"/>
</dbReference>
<feature type="compositionally biased region" description="Pro residues" evidence="1">
    <location>
        <begin position="208"/>
        <end position="221"/>
    </location>
</feature>
<dbReference type="InterPro" id="IPR004360">
    <property type="entry name" value="Glyas_Fos-R_dOase_dom"/>
</dbReference>
<reference evidence="3" key="2">
    <citation type="submission" date="2012-10" db="EMBL/GenBank/DDBJ databases">
        <title>Improved high-quality draft of Thermaerobacter subterraneus C21, DSM 13965.</title>
        <authorList>
            <consortium name="DOE Joint Genome Institute"/>
            <person name="Eisen J."/>
            <person name="Huntemann M."/>
            <person name="Wei C.-L."/>
            <person name="Han J."/>
            <person name="Detter J.C."/>
            <person name="Han C."/>
            <person name="Tapia R."/>
            <person name="Chen A."/>
            <person name="Kyrpides N."/>
            <person name="Mavromatis K."/>
            <person name="Markowitz V."/>
            <person name="Szeto E."/>
            <person name="Ivanova N."/>
            <person name="Mikhailova N."/>
            <person name="Ovchinnikova G."/>
            <person name="Pagani I."/>
            <person name="Pati A."/>
            <person name="Goodwin L."/>
            <person name="Nordberg H.P."/>
            <person name="Cantor M.N."/>
            <person name="Hua S.X."/>
            <person name="Woyke T."/>
            <person name="Eisen J."/>
            <person name="Klenk H.-P."/>
        </authorList>
    </citation>
    <scope>NUCLEOTIDE SEQUENCE [LARGE SCALE GENOMIC DNA]</scope>
    <source>
        <strain evidence="3">DSM 13965</strain>
    </source>
</reference>
<dbReference type="OrthoDB" id="9785698at2"/>
<dbReference type="STRING" id="867903.ThesuDRAFT_02111"/>